<dbReference type="EMBL" id="SRSD01000002">
    <property type="protein sequence ID" value="KAA0894227.1"/>
    <property type="molecule type" value="Genomic_DNA"/>
</dbReference>
<evidence type="ECO:0000256" key="1">
    <source>
        <dbReference type="SAM" id="Phobius"/>
    </source>
</evidence>
<protein>
    <submittedName>
        <fullName evidence="2">Uncharacterized protein</fullName>
    </submittedName>
</protein>
<dbReference type="AlphaFoldDB" id="A0A5A9XM71"/>
<keyword evidence="1" id="KW-0472">Membrane</keyword>
<accession>A0A5A9XM71</accession>
<dbReference type="RefSeq" id="WP_149306384.1">
    <property type="nucleotide sequence ID" value="NZ_SRSD01000002.1"/>
</dbReference>
<dbReference type="OrthoDB" id="8477532at2"/>
<reference evidence="2 3" key="1">
    <citation type="submission" date="2019-04" db="EMBL/GenBank/DDBJ databases">
        <title>Geobacter ruber sp. nov., ferric-reducing bacteria isolated from paddy soil.</title>
        <authorList>
            <person name="Xu Z."/>
            <person name="Masuda Y."/>
            <person name="Itoh H."/>
            <person name="Senoo K."/>
        </authorList>
    </citation>
    <scope>NUCLEOTIDE SEQUENCE [LARGE SCALE GENOMIC DNA]</scope>
    <source>
        <strain evidence="2 3">Red88</strain>
    </source>
</reference>
<dbReference type="NCBIfam" id="NF046000">
    <property type="entry name" value="MAG1210_fam"/>
    <property type="match status" value="1"/>
</dbReference>
<evidence type="ECO:0000313" key="2">
    <source>
        <dbReference type="EMBL" id="KAA0894227.1"/>
    </source>
</evidence>
<proteinExistence type="predicted"/>
<keyword evidence="1" id="KW-0812">Transmembrane</keyword>
<keyword evidence="3" id="KW-1185">Reference proteome</keyword>
<feature type="transmembrane region" description="Helical" evidence="1">
    <location>
        <begin position="68"/>
        <end position="86"/>
    </location>
</feature>
<dbReference type="Proteomes" id="UP000324298">
    <property type="component" value="Unassembled WGS sequence"/>
</dbReference>
<sequence length="582" mass="67454">MIEDIHEPVENYKSFFRDAHAHNTSGFFEDLVNKSGVDETANIQTVKELRTLEQKVTNENSHSRNWRILRGVTIALFVIGICVILNQYSKWWIIGLALVLGLPIYKLNKIVHEVKIRLSQLEIHRDDKRAEAWQQMSSLNRLYDWDIVGKLVRQTVPRIELDAYFTNGRLAELHDTFGFDDQFNHNQRSIIFSHSGVLNGNPFVMARTLEHWMGEKTYNGSLNISWTESKIDSKGNRTTVTRHQTLHASVTKPFPSYGHRTFIIYGNEAAPDLSFSRQPSNLSKLDNGFINNMRKKRAEKALEKKSRDLKDGFTLMSNREFDTLFGASDRDHEVQFRLLFTPLAQQEMLNILKDKEIGYGDDFVFVKQQMVNMVEPDHMTAIDISGNPELFHAYELTHARKFFNEYHNNLFRSFYFGIAPILTIPLYQQHRSNSDIYKDVYASKSCFWEHEAIANYFGEKIFQHPQCITNSILKTQAMTESDCTQTICVTASGYRGEDRADYVSVRGGDGYNHKVRVNWVEYLDVQRESNMVVKEKTPIQLDTTSSDNTDDENWQELFKNRGIDTKNVLLRRSIMSALLPNQ</sequence>
<gene>
    <name evidence="2" type="ORF">ET418_04535</name>
</gene>
<keyword evidence="1" id="KW-1133">Transmembrane helix</keyword>
<organism evidence="2 3">
    <name type="scientific">Oryzomonas rubra</name>
    <dbReference type="NCBI Taxonomy" id="2509454"/>
    <lineage>
        <taxon>Bacteria</taxon>
        <taxon>Pseudomonadati</taxon>
        <taxon>Thermodesulfobacteriota</taxon>
        <taxon>Desulfuromonadia</taxon>
        <taxon>Geobacterales</taxon>
        <taxon>Geobacteraceae</taxon>
        <taxon>Oryzomonas</taxon>
    </lineage>
</organism>
<comment type="caution">
    <text evidence="2">The sequence shown here is derived from an EMBL/GenBank/DDBJ whole genome shotgun (WGS) entry which is preliminary data.</text>
</comment>
<evidence type="ECO:0000313" key="3">
    <source>
        <dbReference type="Proteomes" id="UP000324298"/>
    </source>
</evidence>
<name>A0A5A9XM71_9BACT</name>